<evidence type="ECO:0000313" key="19">
    <source>
        <dbReference type="Proteomes" id="UP000252254"/>
    </source>
</evidence>
<dbReference type="CDD" id="cd14014">
    <property type="entry name" value="STKc_PknB_like"/>
    <property type="match status" value="1"/>
</dbReference>
<evidence type="ECO:0000259" key="17">
    <source>
        <dbReference type="PROSITE" id="PS51178"/>
    </source>
</evidence>
<evidence type="ECO:0000256" key="10">
    <source>
        <dbReference type="ARBA" id="ARBA00048679"/>
    </source>
</evidence>
<keyword evidence="7 13" id="KW-0067">ATP-binding</keyword>
<dbReference type="Gene3D" id="3.30.10.20">
    <property type="match status" value="3"/>
</dbReference>
<dbReference type="AlphaFoldDB" id="A0A366EHK0"/>
<dbReference type="NCBIfam" id="NF033483">
    <property type="entry name" value="PknB_PASTA_kin"/>
    <property type="match status" value="1"/>
</dbReference>
<dbReference type="InterPro" id="IPR011009">
    <property type="entry name" value="Kinase-like_dom_sf"/>
</dbReference>
<evidence type="ECO:0000256" key="9">
    <source>
        <dbReference type="ARBA" id="ARBA00047899"/>
    </source>
</evidence>
<evidence type="ECO:0000256" key="8">
    <source>
        <dbReference type="ARBA" id="ARBA00022968"/>
    </source>
</evidence>
<evidence type="ECO:0000256" key="13">
    <source>
        <dbReference type="PROSITE-ProRule" id="PRU10141"/>
    </source>
</evidence>
<dbReference type="GO" id="GO:0004674">
    <property type="term" value="F:protein serine/threonine kinase activity"/>
    <property type="evidence" value="ECO:0007669"/>
    <property type="project" value="UniProtKB-KW"/>
</dbReference>
<comment type="catalytic activity">
    <reaction evidence="10">
        <text>L-seryl-[protein] + ATP = O-phospho-L-seryl-[protein] + ADP + H(+)</text>
        <dbReference type="Rhea" id="RHEA:17989"/>
        <dbReference type="Rhea" id="RHEA-COMP:9863"/>
        <dbReference type="Rhea" id="RHEA-COMP:11604"/>
        <dbReference type="ChEBI" id="CHEBI:15378"/>
        <dbReference type="ChEBI" id="CHEBI:29999"/>
        <dbReference type="ChEBI" id="CHEBI:30616"/>
        <dbReference type="ChEBI" id="CHEBI:83421"/>
        <dbReference type="ChEBI" id="CHEBI:456216"/>
        <dbReference type="EC" id="2.7.11.1"/>
    </reaction>
</comment>
<evidence type="ECO:0000313" key="18">
    <source>
        <dbReference type="EMBL" id="RBP01844.1"/>
    </source>
</evidence>
<dbReference type="InterPro" id="IPR000719">
    <property type="entry name" value="Prot_kinase_dom"/>
</dbReference>
<dbReference type="GO" id="GO:0005524">
    <property type="term" value="F:ATP binding"/>
    <property type="evidence" value="ECO:0007669"/>
    <property type="project" value="UniProtKB-UniRule"/>
</dbReference>
<dbReference type="PROSITE" id="PS00107">
    <property type="entry name" value="PROTEIN_KINASE_ATP"/>
    <property type="match status" value="1"/>
</dbReference>
<dbReference type="PANTHER" id="PTHR43289">
    <property type="entry name" value="MITOGEN-ACTIVATED PROTEIN KINASE KINASE KINASE 20-RELATED"/>
    <property type="match status" value="1"/>
</dbReference>
<organism evidence="18 19">
    <name type="scientific">Paraliobacillus ryukyuensis</name>
    <dbReference type="NCBI Taxonomy" id="200904"/>
    <lineage>
        <taxon>Bacteria</taxon>
        <taxon>Bacillati</taxon>
        <taxon>Bacillota</taxon>
        <taxon>Bacilli</taxon>
        <taxon>Bacillales</taxon>
        <taxon>Bacillaceae</taxon>
        <taxon>Paraliobacillus</taxon>
    </lineage>
</organism>
<dbReference type="Proteomes" id="UP000252254">
    <property type="component" value="Unassembled WGS sequence"/>
</dbReference>
<evidence type="ECO:0000256" key="4">
    <source>
        <dbReference type="ARBA" id="ARBA00022679"/>
    </source>
</evidence>
<evidence type="ECO:0000256" key="3">
    <source>
        <dbReference type="ARBA" id="ARBA00022544"/>
    </source>
</evidence>
<evidence type="ECO:0000256" key="11">
    <source>
        <dbReference type="ARBA" id="ARBA00060432"/>
    </source>
</evidence>
<dbReference type="GO" id="GO:0071224">
    <property type="term" value="P:cellular response to peptidoglycan"/>
    <property type="evidence" value="ECO:0007669"/>
    <property type="project" value="UniProtKB-ARBA"/>
</dbReference>
<dbReference type="RefSeq" id="WP_113866678.1">
    <property type="nucleotide sequence ID" value="NZ_BAABQN010000001.1"/>
</dbReference>
<dbReference type="PROSITE" id="PS51178">
    <property type="entry name" value="PASTA"/>
    <property type="match status" value="3"/>
</dbReference>
<keyword evidence="6 18" id="KW-0418">Kinase</keyword>
<keyword evidence="5 13" id="KW-0547">Nucleotide-binding</keyword>
<feature type="region of interest" description="Disordered" evidence="14">
    <location>
        <begin position="581"/>
        <end position="624"/>
    </location>
</feature>
<comment type="subcellular location">
    <subcellularLocation>
        <location evidence="11">Spore membrane</location>
        <topology evidence="11">Single-pass type II membrane protein</topology>
    </subcellularLocation>
</comment>
<sequence>MLEGHFLNERYEVIKMIGGGGMANVYLGHDTILDREVAIKVLRLEYANDEEFITRFHREAQSATSLSHPNIVNIYDVGEEDNIYYMVMEYVEGMTLKKYIQMYGPIPVEESIEIMQQLTSAIEHAHINNIVHRDIKPQNILINDFAQVKVTDFGIALALSATSLTQTNSVLGSVHYLSPEQARGGMATRKSDIYSLGIVFFELLTGRIPFSGQSAVSIALKHLQSNTPSIKNWNPAIPQSIENVVLKATTKDPFYRYDTVEALETDMLSALDPERHNEPPFKQPEEEGEDTKAIPIINDTILKNSDKDEDTLVHTKEQIETTKHDKSPKDGKQKNKKKPRKKKFIIWLITSFFVIVVAGLFALFVLPNWLQPDDVVIPELQGETYEDAEQALNELGVKVVKEEGFSDEFAKDHVIRTSPSAGSNTKEGTEVSVYVSMGEETEEFSDYVGKDYDQVERILLERGYQDVEYTEVFSDASAGQIISQLSPQPNEEVAPSETVVQFEISKGKKTIQLEDLTGMSESAASNYLSENNLTANVTEKHSESVKKGNVISQTPKAGTTIEEKETVNIVVSLGEEEKPPITHSVSFTVPYTGGATNRGSQDNPGNGGNANDNSNNNGNSDEPQTVRIYVDDMNNDLTTLYETQTIREDTDFSIRLTIAPGEVATYKVERDDEVILQKTIAYEEVEGD</sequence>
<evidence type="ECO:0000256" key="7">
    <source>
        <dbReference type="ARBA" id="ARBA00022840"/>
    </source>
</evidence>
<dbReference type="Gene3D" id="1.10.510.10">
    <property type="entry name" value="Transferase(Phosphotransferase) domain 1"/>
    <property type="match status" value="1"/>
</dbReference>
<evidence type="ECO:0000256" key="12">
    <source>
        <dbReference type="ARBA" id="ARBA00070041"/>
    </source>
</evidence>
<feature type="region of interest" description="Disordered" evidence="14">
    <location>
        <begin position="271"/>
        <end position="294"/>
    </location>
</feature>
<keyword evidence="15" id="KW-0472">Membrane</keyword>
<proteinExistence type="predicted"/>
<dbReference type="PROSITE" id="PS50011">
    <property type="entry name" value="PROTEIN_KINASE_DOM"/>
    <property type="match status" value="1"/>
</dbReference>
<evidence type="ECO:0000256" key="2">
    <source>
        <dbReference type="ARBA" id="ARBA00022527"/>
    </source>
</evidence>
<feature type="compositionally biased region" description="Polar residues" evidence="14">
    <location>
        <begin position="583"/>
        <end position="601"/>
    </location>
</feature>
<evidence type="ECO:0000256" key="6">
    <source>
        <dbReference type="ARBA" id="ARBA00022777"/>
    </source>
</evidence>
<dbReference type="GO" id="GO:0007165">
    <property type="term" value="P:signal transduction"/>
    <property type="evidence" value="ECO:0007669"/>
    <property type="project" value="UniProtKB-ARBA"/>
</dbReference>
<evidence type="ECO:0000256" key="15">
    <source>
        <dbReference type="SAM" id="Phobius"/>
    </source>
</evidence>
<keyword evidence="2" id="KW-0723">Serine/threonine-protein kinase</keyword>
<dbReference type="OrthoDB" id="9788659at2"/>
<dbReference type="PROSITE" id="PS00108">
    <property type="entry name" value="PROTEIN_KINASE_ST"/>
    <property type="match status" value="1"/>
</dbReference>
<dbReference type="PANTHER" id="PTHR43289:SF34">
    <property type="entry name" value="SERINE_THREONINE-PROTEIN KINASE YBDM-RELATED"/>
    <property type="match status" value="1"/>
</dbReference>
<dbReference type="Pfam" id="PF21160">
    <property type="entry name" value="PrkC-like_PASTA-like"/>
    <property type="match status" value="1"/>
</dbReference>
<dbReference type="Gene3D" id="3.30.200.20">
    <property type="entry name" value="Phosphorylase Kinase, domain 1"/>
    <property type="match status" value="1"/>
</dbReference>
<dbReference type="CDD" id="cd06577">
    <property type="entry name" value="PASTA_pknB"/>
    <property type="match status" value="3"/>
</dbReference>
<dbReference type="InterPro" id="IPR017441">
    <property type="entry name" value="Protein_kinase_ATP_BS"/>
</dbReference>
<keyword evidence="3" id="KW-0309">Germination</keyword>
<dbReference type="Gene3D" id="2.60.40.2560">
    <property type="match status" value="1"/>
</dbReference>
<protein>
    <recommendedName>
        <fullName evidence="12">Serine/threonine-protein kinase PrkC</fullName>
        <ecNumber evidence="1">2.7.11.1</ecNumber>
    </recommendedName>
</protein>
<comment type="catalytic activity">
    <reaction evidence="9">
        <text>L-threonyl-[protein] + ATP = O-phospho-L-threonyl-[protein] + ADP + H(+)</text>
        <dbReference type="Rhea" id="RHEA:46608"/>
        <dbReference type="Rhea" id="RHEA-COMP:11060"/>
        <dbReference type="Rhea" id="RHEA-COMP:11605"/>
        <dbReference type="ChEBI" id="CHEBI:15378"/>
        <dbReference type="ChEBI" id="CHEBI:30013"/>
        <dbReference type="ChEBI" id="CHEBI:30616"/>
        <dbReference type="ChEBI" id="CHEBI:61977"/>
        <dbReference type="ChEBI" id="CHEBI:456216"/>
        <dbReference type="EC" id="2.7.11.1"/>
    </reaction>
</comment>
<dbReference type="EMBL" id="QNRI01000001">
    <property type="protein sequence ID" value="RBP01844.1"/>
    <property type="molecule type" value="Genomic_DNA"/>
</dbReference>
<dbReference type="FunFam" id="1.10.510.10:FF:000021">
    <property type="entry name" value="Serine/threonine protein kinase"/>
    <property type="match status" value="1"/>
</dbReference>
<dbReference type="Pfam" id="PF03793">
    <property type="entry name" value="PASTA"/>
    <property type="match status" value="3"/>
</dbReference>
<dbReference type="FunFam" id="3.30.200.20:FF:000035">
    <property type="entry name" value="Serine/threonine protein kinase Stk1"/>
    <property type="match status" value="1"/>
</dbReference>
<comment type="caution">
    <text evidence="18">The sequence shown here is derived from an EMBL/GenBank/DDBJ whole genome shotgun (WGS) entry which is preliminary data.</text>
</comment>
<feature type="binding site" evidence="13">
    <location>
        <position position="40"/>
    </location>
    <ligand>
        <name>ATP</name>
        <dbReference type="ChEBI" id="CHEBI:30616"/>
    </ligand>
</feature>
<dbReference type="Pfam" id="PF00069">
    <property type="entry name" value="Pkinase"/>
    <property type="match status" value="1"/>
</dbReference>
<dbReference type="GO" id="GO:0009847">
    <property type="term" value="P:spore germination"/>
    <property type="evidence" value="ECO:0007669"/>
    <property type="project" value="UniProtKB-ARBA"/>
</dbReference>
<keyword evidence="8" id="KW-0735">Signal-anchor</keyword>
<keyword evidence="15" id="KW-0812">Transmembrane</keyword>
<dbReference type="EC" id="2.7.11.1" evidence="1"/>
<feature type="compositionally biased region" description="Low complexity" evidence="14">
    <location>
        <begin position="609"/>
        <end position="621"/>
    </location>
</feature>
<evidence type="ECO:0000256" key="1">
    <source>
        <dbReference type="ARBA" id="ARBA00012513"/>
    </source>
</evidence>
<evidence type="ECO:0000256" key="5">
    <source>
        <dbReference type="ARBA" id="ARBA00022741"/>
    </source>
</evidence>
<feature type="region of interest" description="Disordered" evidence="14">
    <location>
        <begin position="316"/>
        <end position="337"/>
    </location>
</feature>
<evidence type="ECO:0000259" key="16">
    <source>
        <dbReference type="PROSITE" id="PS50011"/>
    </source>
</evidence>
<keyword evidence="4" id="KW-0808">Transferase</keyword>
<dbReference type="InterPro" id="IPR005543">
    <property type="entry name" value="PASTA_dom"/>
</dbReference>
<feature type="compositionally biased region" description="Basic and acidic residues" evidence="14">
    <location>
        <begin position="316"/>
        <end position="333"/>
    </location>
</feature>
<feature type="domain" description="PASTA" evidence="17">
    <location>
        <begin position="438"/>
        <end position="506"/>
    </location>
</feature>
<feature type="domain" description="Protein kinase" evidence="16">
    <location>
        <begin position="11"/>
        <end position="268"/>
    </location>
</feature>
<name>A0A366EHK0_9BACI</name>
<dbReference type="SMART" id="SM00740">
    <property type="entry name" value="PASTA"/>
    <property type="match status" value="3"/>
</dbReference>
<dbReference type="SMART" id="SM00220">
    <property type="entry name" value="S_TKc"/>
    <property type="match status" value="1"/>
</dbReference>
<dbReference type="InterPro" id="IPR008271">
    <property type="entry name" value="Ser/Thr_kinase_AS"/>
</dbReference>
<keyword evidence="15" id="KW-1133">Transmembrane helix</keyword>
<evidence type="ECO:0000256" key="14">
    <source>
        <dbReference type="SAM" id="MobiDB-lite"/>
    </source>
</evidence>
<dbReference type="SUPFAM" id="SSF56112">
    <property type="entry name" value="Protein kinase-like (PK-like)"/>
    <property type="match status" value="1"/>
</dbReference>
<feature type="domain" description="PASTA" evidence="17">
    <location>
        <begin position="507"/>
        <end position="575"/>
    </location>
</feature>
<dbReference type="STRING" id="200904.GCA_900168775_01523"/>
<gene>
    <name evidence="18" type="ORF">DES48_101588</name>
</gene>
<feature type="domain" description="PASTA" evidence="17">
    <location>
        <begin position="371"/>
        <end position="437"/>
    </location>
</feature>
<reference evidence="18 19" key="1">
    <citation type="submission" date="2018-06" db="EMBL/GenBank/DDBJ databases">
        <title>Genomic Encyclopedia of Type Strains, Phase IV (KMG-IV): sequencing the most valuable type-strain genomes for metagenomic binning, comparative biology and taxonomic classification.</title>
        <authorList>
            <person name="Goeker M."/>
        </authorList>
    </citation>
    <scope>NUCLEOTIDE SEQUENCE [LARGE SCALE GENOMIC DNA]</scope>
    <source>
        <strain evidence="18 19">DSM 15140</strain>
    </source>
</reference>
<feature type="compositionally biased region" description="Basic and acidic residues" evidence="14">
    <location>
        <begin position="272"/>
        <end position="285"/>
    </location>
</feature>
<keyword evidence="19" id="KW-1185">Reference proteome</keyword>
<accession>A0A366EHK0</accession>
<feature type="transmembrane region" description="Helical" evidence="15">
    <location>
        <begin position="344"/>
        <end position="366"/>
    </location>
</feature>